<evidence type="ECO:0000256" key="1">
    <source>
        <dbReference type="SAM" id="Phobius"/>
    </source>
</evidence>
<gene>
    <name evidence="2" type="ORF">H9804_07040</name>
</gene>
<evidence type="ECO:0000313" key="2">
    <source>
        <dbReference type="EMBL" id="HIZ89683.1"/>
    </source>
</evidence>
<evidence type="ECO:0000313" key="3">
    <source>
        <dbReference type="Proteomes" id="UP000824176"/>
    </source>
</evidence>
<protein>
    <submittedName>
        <fullName evidence="2">Uncharacterized protein</fullName>
    </submittedName>
</protein>
<reference evidence="2" key="2">
    <citation type="submission" date="2021-04" db="EMBL/GenBank/DDBJ databases">
        <authorList>
            <person name="Gilroy R."/>
        </authorList>
    </citation>
    <scope>NUCLEOTIDE SEQUENCE</scope>
    <source>
        <strain evidence="2">ChiW4-1371</strain>
    </source>
</reference>
<keyword evidence="1" id="KW-0472">Membrane</keyword>
<feature type="transmembrane region" description="Helical" evidence="1">
    <location>
        <begin position="7"/>
        <end position="28"/>
    </location>
</feature>
<dbReference type="AlphaFoldDB" id="A0A9D2GTE0"/>
<sequence length="68" mass="8057">MITSLKYYPILIASIVMMASFLFKVLMVPDLKVTYFARDIILFFIVYYVVKVLTNSLARILKNYWKIL</sequence>
<keyword evidence="1" id="KW-1133">Transmembrane helix</keyword>
<keyword evidence="1" id="KW-0812">Transmembrane</keyword>
<dbReference type="Proteomes" id="UP000824176">
    <property type="component" value="Unassembled WGS sequence"/>
</dbReference>
<dbReference type="EMBL" id="DXAQ01000107">
    <property type="protein sequence ID" value="HIZ89683.1"/>
    <property type="molecule type" value="Genomic_DNA"/>
</dbReference>
<comment type="caution">
    <text evidence="2">The sequence shown here is derived from an EMBL/GenBank/DDBJ whole genome shotgun (WGS) entry which is preliminary data.</text>
</comment>
<accession>A0A9D2GTE0</accession>
<name>A0A9D2GTE0_9BACT</name>
<organism evidence="2 3">
    <name type="scientific">Candidatus Mucispirillum faecigallinarum</name>
    <dbReference type="NCBI Taxonomy" id="2838699"/>
    <lineage>
        <taxon>Bacteria</taxon>
        <taxon>Pseudomonadati</taxon>
        <taxon>Deferribacterota</taxon>
        <taxon>Deferribacteres</taxon>
        <taxon>Deferribacterales</taxon>
        <taxon>Mucispirillaceae</taxon>
        <taxon>Mucispirillum</taxon>
    </lineage>
</organism>
<feature type="transmembrane region" description="Helical" evidence="1">
    <location>
        <begin position="40"/>
        <end position="61"/>
    </location>
</feature>
<reference evidence="2" key="1">
    <citation type="journal article" date="2021" name="PeerJ">
        <title>Extensive microbial diversity within the chicken gut microbiome revealed by metagenomics and culture.</title>
        <authorList>
            <person name="Gilroy R."/>
            <person name="Ravi A."/>
            <person name="Getino M."/>
            <person name="Pursley I."/>
            <person name="Horton D.L."/>
            <person name="Alikhan N.F."/>
            <person name="Baker D."/>
            <person name="Gharbi K."/>
            <person name="Hall N."/>
            <person name="Watson M."/>
            <person name="Adriaenssens E.M."/>
            <person name="Foster-Nyarko E."/>
            <person name="Jarju S."/>
            <person name="Secka A."/>
            <person name="Antonio M."/>
            <person name="Oren A."/>
            <person name="Chaudhuri R.R."/>
            <person name="La Ragione R."/>
            <person name="Hildebrand F."/>
            <person name="Pallen M.J."/>
        </authorList>
    </citation>
    <scope>NUCLEOTIDE SEQUENCE</scope>
    <source>
        <strain evidence="2">ChiW4-1371</strain>
    </source>
</reference>
<proteinExistence type="predicted"/>